<reference evidence="1 2" key="1">
    <citation type="journal article" date="2022" name="Nat. Plants">
        <title>Genomes of leafy and leafless Platanthera orchids illuminate the evolution of mycoheterotrophy.</title>
        <authorList>
            <person name="Li M.H."/>
            <person name="Liu K.W."/>
            <person name="Li Z."/>
            <person name="Lu H.C."/>
            <person name="Ye Q.L."/>
            <person name="Zhang D."/>
            <person name="Wang J.Y."/>
            <person name="Li Y.F."/>
            <person name="Zhong Z.M."/>
            <person name="Liu X."/>
            <person name="Yu X."/>
            <person name="Liu D.K."/>
            <person name="Tu X.D."/>
            <person name="Liu B."/>
            <person name="Hao Y."/>
            <person name="Liao X.Y."/>
            <person name="Jiang Y.T."/>
            <person name="Sun W.H."/>
            <person name="Chen J."/>
            <person name="Chen Y.Q."/>
            <person name="Ai Y."/>
            <person name="Zhai J.W."/>
            <person name="Wu S.S."/>
            <person name="Zhou Z."/>
            <person name="Hsiao Y.Y."/>
            <person name="Wu W.L."/>
            <person name="Chen Y.Y."/>
            <person name="Lin Y.F."/>
            <person name="Hsu J.L."/>
            <person name="Li C.Y."/>
            <person name="Wang Z.W."/>
            <person name="Zhao X."/>
            <person name="Zhong W.Y."/>
            <person name="Ma X.K."/>
            <person name="Ma L."/>
            <person name="Huang J."/>
            <person name="Chen G.Z."/>
            <person name="Huang M.Z."/>
            <person name="Huang L."/>
            <person name="Peng D.H."/>
            <person name="Luo Y.B."/>
            <person name="Zou S.Q."/>
            <person name="Chen S.P."/>
            <person name="Lan S."/>
            <person name="Tsai W.C."/>
            <person name="Van de Peer Y."/>
            <person name="Liu Z.J."/>
        </authorList>
    </citation>
    <scope>NUCLEOTIDE SEQUENCE [LARGE SCALE GENOMIC DNA]</scope>
    <source>
        <strain evidence="1">Lor288</strain>
    </source>
</reference>
<dbReference type="PANTHER" id="PTHR14418">
    <property type="entry name" value="CONDENSIN COMPLEX SUBUNIT 3-RELATED"/>
    <property type="match status" value="1"/>
</dbReference>
<dbReference type="Proteomes" id="UP001412067">
    <property type="component" value="Unassembled WGS sequence"/>
</dbReference>
<comment type="caution">
    <text evidence="1">The sequence shown here is derived from an EMBL/GenBank/DDBJ whole genome shotgun (WGS) entry which is preliminary data.</text>
</comment>
<proteinExistence type="predicted"/>
<name>A0ABR2MWX1_9ASPA</name>
<protein>
    <submittedName>
        <fullName evidence="1">Uncharacterized protein</fullName>
    </submittedName>
</protein>
<evidence type="ECO:0000313" key="2">
    <source>
        <dbReference type="Proteomes" id="UP001412067"/>
    </source>
</evidence>
<accession>A0ABR2MWX1</accession>
<dbReference type="EMBL" id="JBBWWR010000004">
    <property type="protein sequence ID" value="KAK8968713.1"/>
    <property type="molecule type" value="Genomic_DNA"/>
</dbReference>
<keyword evidence="2" id="KW-1185">Reference proteome</keyword>
<dbReference type="InterPro" id="IPR027165">
    <property type="entry name" value="CND3"/>
</dbReference>
<evidence type="ECO:0000313" key="1">
    <source>
        <dbReference type="EMBL" id="KAK8968713.1"/>
    </source>
</evidence>
<gene>
    <name evidence="1" type="ORF">KSP40_PGU000471</name>
</gene>
<sequence>MAEDHRLSQQIAQILDECQLSHAVHSRKLKELAALRSSGPPNCFFPSFSSAIIPLFEFSRWRPSSESAVRFIAAFAARCDPRHAVACNAFLEEFLRFLLTGAQAAHLTAL</sequence>
<organism evidence="1 2">
    <name type="scientific">Platanthera guangdongensis</name>
    <dbReference type="NCBI Taxonomy" id="2320717"/>
    <lineage>
        <taxon>Eukaryota</taxon>
        <taxon>Viridiplantae</taxon>
        <taxon>Streptophyta</taxon>
        <taxon>Embryophyta</taxon>
        <taxon>Tracheophyta</taxon>
        <taxon>Spermatophyta</taxon>
        <taxon>Magnoliopsida</taxon>
        <taxon>Liliopsida</taxon>
        <taxon>Asparagales</taxon>
        <taxon>Orchidaceae</taxon>
        <taxon>Orchidoideae</taxon>
        <taxon>Orchideae</taxon>
        <taxon>Orchidinae</taxon>
        <taxon>Platanthera</taxon>
    </lineage>
</organism>
<dbReference type="PANTHER" id="PTHR14418:SF5">
    <property type="entry name" value="CONDENSIN COMPLEX SUBUNIT 3"/>
    <property type="match status" value="1"/>
</dbReference>